<sequence>MATIAVNYAALTNGYDSLVATWGRIEQHLAELDATLGATADMQADTLLAYRSLKARWDASAAERQIVLRSLAESVASAGERYRQVDAAMAAQFAM</sequence>
<dbReference type="InterPro" id="IPR036689">
    <property type="entry name" value="ESAT-6-like_sf"/>
</dbReference>
<dbReference type="RefSeq" id="WP_205257686.1">
    <property type="nucleotide sequence ID" value="NZ_BAAAPV010000005.1"/>
</dbReference>
<dbReference type="SUPFAM" id="SSF140453">
    <property type="entry name" value="EsxAB dimer-like"/>
    <property type="match status" value="1"/>
</dbReference>
<protein>
    <recommendedName>
        <fullName evidence="3">WXG100 family type VII secretion target</fullName>
    </recommendedName>
</protein>
<accession>A0A938YKC5</accession>
<proteinExistence type="predicted"/>
<keyword evidence="2" id="KW-1185">Reference proteome</keyword>
<dbReference type="AlphaFoldDB" id="A0A938YKC5"/>
<dbReference type="Proteomes" id="UP000663801">
    <property type="component" value="Unassembled WGS sequence"/>
</dbReference>
<evidence type="ECO:0008006" key="3">
    <source>
        <dbReference type="Google" id="ProtNLM"/>
    </source>
</evidence>
<organism evidence="1 2">
    <name type="scientific">Nakamurella flavida</name>
    <dbReference type="NCBI Taxonomy" id="363630"/>
    <lineage>
        <taxon>Bacteria</taxon>
        <taxon>Bacillati</taxon>
        <taxon>Actinomycetota</taxon>
        <taxon>Actinomycetes</taxon>
        <taxon>Nakamurellales</taxon>
        <taxon>Nakamurellaceae</taxon>
        <taxon>Nakamurella</taxon>
    </lineage>
</organism>
<evidence type="ECO:0000313" key="1">
    <source>
        <dbReference type="EMBL" id="MBM9477562.1"/>
    </source>
</evidence>
<reference evidence="1" key="1">
    <citation type="submission" date="2021-01" db="EMBL/GenBank/DDBJ databases">
        <title>KCTC 19127 draft genome.</title>
        <authorList>
            <person name="An D."/>
        </authorList>
    </citation>
    <scope>NUCLEOTIDE SEQUENCE</scope>
    <source>
        <strain evidence="1">KCTC 19127</strain>
    </source>
</reference>
<name>A0A938YKC5_9ACTN</name>
<dbReference type="Gene3D" id="1.10.287.1060">
    <property type="entry name" value="ESAT-6-like"/>
    <property type="match status" value="1"/>
</dbReference>
<evidence type="ECO:0000313" key="2">
    <source>
        <dbReference type="Proteomes" id="UP000663801"/>
    </source>
</evidence>
<comment type="caution">
    <text evidence="1">The sequence shown here is derived from an EMBL/GenBank/DDBJ whole genome shotgun (WGS) entry which is preliminary data.</text>
</comment>
<dbReference type="EMBL" id="JAERWL010000011">
    <property type="protein sequence ID" value="MBM9477562.1"/>
    <property type="molecule type" value="Genomic_DNA"/>
</dbReference>
<gene>
    <name evidence="1" type="ORF">JL107_14015</name>
</gene>